<name>A0A0E9UBB8_ANGAN</name>
<sequence length="12" mass="1330">MNSTYRSCAPLS</sequence>
<organism evidence="1">
    <name type="scientific">Anguilla anguilla</name>
    <name type="common">European freshwater eel</name>
    <name type="synonym">Muraena anguilla</name>
    <dbReference type="NCBI Taxonomy" id="7936"/>
    <lineage>
        <taxon>Eukaryota</taxon>
        <taxon>Metazoa</taxon>
        <taxon>Chordata</taxon>
        <taxon>Craniata</taxon>
        <taxon>Vertebrata</taxon>
        <taxon>Euteleostomi</taxon>
        <taxon>Actinopterygii</taxon>
        <taxon>Neopterygii</taxon>
        <taxon>Teleostei</taxon>
        <taxon>Anguilliformes</taxon>
        <taxon>Anguillidae</taxon>
        <taxon>Anguilla</taxon>
    </lineage>
</organism>
<evidence type="ECO:0000313" key="1">
    <source>
        <dbReference type="EMBL" id="JAH63141.1"/>
    </source>
</evidence>
<protein>
    <submittedName>
        <fullName evidence="1">Uncharacterized protein</fullName>
    </submittedName>
</protein>
<accession>A0A0E9UBB8</accession>
<reference evidence="1" key="1">
    <citation type="submission" date="2014-11" db="EMBL/GenBank/DDBJ databases">
        <authorList>
            <person name="Amaro Gonzalez C."/>
        </authorList>
    </citation>
    <scope>NUCLEOTIDE SEQUENCE</scope>
</reference>
<proteinExistence type="predicted"/>
<reference evidence="1" key="2">
    <citation type="journal article" date="2015" name="Fish Shellfish Immunol.">
        <title>Early steps in the European eel (Anguilla anguilla)-Vibrio vulnificus interaction in the gills: Role of the RtxA13 toxin.</title>
        <authorList>
            <person name="Callol A."/>
            <person name="Pajuelo D."/>
            <person name="Ebbesson L."/>
            <person name="Teles M."/>
            <person name="MacKenzie S."/>
            <person name="Amaro C."/>
        </authorList>
    </citation>
    <scope>NUCLEOTIDE SEQUENCE</scope>
</reference>
<dbReference type="EMBL" id="GBXM01045436">
    <property type="protein sequence ID" value="JAH63141.1"/>
    <property type="molecule type" value="Transcribed_RNA"/>
</dbReference>